<reference evidence="2 3" key="1">
    <citation type="submission" date="2019-07" db="EMBL/GenBank/DDBJ databases">
        <title>Rhodococcus cavernicolus sp. nov., isolated from a cave.</title>
        <authorList>
            <person name="Lee S.D."/>
        </authorList>
    </citation>
    <scope>NUCLEOTIDE SEQUENCE [LARGE SCALE GENOMIC DNA]</scope>
    <source>
        <strain evidence="2 3">C1-24</strain>
    </source>
</reference>
<organism evidence="2 3">
    <name type="scientific">Antrihabitans cavernicola</name>
    <dbReference type="NCBI Taxonomy" id="2495913"/>
    <lineage>
        <taxon>Bacteria</taxon>
        <taxon>Bacillati</taxon>
        <taxon>Actinomycetota</taxon>
        <taxon>Actinomycetes</taxon>
        <taxon>Mycobacteriales</taxon>
        <taxon>Nocardiaceae</taxon>
        <taxon>Antrihabitans</taxon>
    </lineage>
</organism>
<proteinExistence type="predicted"/>
<dbReference type="AlphaFoldDB" id="A0A5A7S804"/>
<dbReference type="EMBL" id="VLNY01000008">
    <property type="protein sequence ID" value="KAA0021604.1"/>
    <property type="molecule type" value="Genomic_DNA"/>
</dbReference>
<evidence type="ECO:0000256" key="1">
    <source>
        <dbReference type="SAM" id="MobiDB-lite"/>
    </source>
</evidence>
<sequence length="477" mass="51701">MPVRYPVCSPTVGGDVAPLSARCTRRRLPIALCSVTTATRELDDILDGDLTVALAHVTPRQGVVVSAVNNFGWDSETGTLTFTSNLAAFKKLRRLADNPSVAVVFHAREHGTAEGDDFVIAQGDATFSWHPDRSELEPLFERPGLALGPGTLGGPFWNWWDGPFWWDRVVVRVRVQRILAFADRECTDMPTVIGRPEPTELTPSQVPPEKGVVPRIDVAKATRTLSGLPHRLLGWVGADGYPVVAPVGKVEDSPAGIRVALPNGLLPAGARRAGLTGHAFTEGNLGASQIVMTGWVESDGDTALYAPHTRQSYSIPASKLAWRAGVGTVDRIGLVRARRAGVPSLPPLDIRHRVSTPVQRRVANPIGRRVARLMSSQAVLETTGRKSGLPRQTPVGGRLVGSTYWMVSEFGRKSQYVQNLIADSNVRLQLRGVWRTGTAVIVDGDDPRERLRELPRLNSAVVGIIGSNLLTVRIDLD</sequence>
<dbReference type="InterPro" id="IPR004378">
    <property type="entry name" value="F420H2_quin_Rdtase"/>
</dbReference>
<comment type="caution">
    <text evidence="2">The sequence shown here is derived from an EMBL/GenBank/DDBJ whole genome shotgun (WGS) entry which is preliminary data.</text>
</comment>
<dbReference type="Gene3D" id="2.30.110.10">
    <property type="entry name" value="Electron Transport, Fmn-binding Protein, Chain A"/>
    <property type="match status" value="2"/>
</dbReference>
<dbReference type="Pfam" id="PF04075">
    <property type="entry name" value="F420H2_quin_red"/>
    <property type="match status" value="1"/>
</dbReference>
<gene>
    <name evidence="2" type="ORF">FOY51_17040</name>
</gene>
<protein>
    <submittedName>
        <fullName evidence="2">Nitroreductase family deazaflavin-dependent oxidoreductase</fullName>
    </submittedName>
</protein>
<dbReference type="SUPFAM" id="SSF50475">
    <property type="entry name" value="FMN-binding split barrel"/>
    <property type="match status" value="2"/>
</dbReference>
<keyword evidence="3" id="KW-1185">Reference proteome</keyword>
<dbReference type="GO" id="GO:0016491">
    <property type="term" value="F:oxidoreductase activity"/>
    <property type="evidence" value="ECO:0007669"/>
    <property type="project" value="InterPro"/>
</dbReference>
<evidence type="ECO:0000313" key="3">
    <source>
        <dbReference type="Proteomes" id="UP000322244"/>
    </source>
</evidence>
<dbReference type="InterPro" id="IPR012349">
    <property type="entry name" value="Split_barrel_FMN-bd"/>
</dbReference>
<dbReference type="Proteomes" id="UP000322244">
    <property type="component" value="Unassembled WGS sequence"/>
</dbReference>
<accession>A0A5A7S804</accession>
<dbReference type="NCBIfam" id="TIGR00026">
    <property type="entry name" value="hi_GC_TIGR00026"/>
    <property type="match status" value="1"/>
</dbReference>
<feature type="region of interest" description="Disordered" evidence="1">
    <location>
        <begin position="191"/>
        <end position="210"/>
    </location>
</feature>
<dbReference type="OrthoDB" id="4544894at2"/>
<evidence type="ECO:0000313" key="2">
    <source>
        <dbReference type="EMBL" id="KAA0021604.1"/>
    </source>
</evidence>
<name>A0A5A7S804_9NOCA</name>